<name>A0ABM9FUJ1_9VIBR</name>
<organism evidence="2 3">
    <name type="scientific">Vibrio aestuarianus</name>
    <dbReference type="NCBI Taxonomy" id="28171"/>
    <lineage>
        <taxon>Bacteria</taxon>
        <taxon>Pseudomonadati</taxon>
        <taxon>Pseudomonadota</taxon>
        <taxon>Gammaproteobacteria</taxon>
        <taxon>Vibrionales</taxon>
        <taxon>Vibrionaceae</taxon>
        <taxon>Vibrio</taxon>
    </lineage>
</organism>
<gene>
    <name evidence="1" type="ORF">VAE063_1070001</name>
    <name evidence="2" type="ORF">VAE063_990061</name>
</gene>
<dbReference type="Proteomes" id="UP001152658">
    <property type="component" value="Unassembled WGS sequence"/>
</dbReference>
<evidence type="ECO:0000313" key="3">
    <source>
        <dbReference type="Proteomes" id="UP001152658"/>
    </source>
</evidence>
<comment type="caution">
    <text evidence="2">The sequence shown here is derived from an EMBL/GenBank/DDBJ whole genome shotgun (WGS) entry which is preliminary data.</text>
</comment>
<protein>
    <submittedName>
        <fullName evidence="2">Uncharacterized protein</fullName>
    </submittedName>
</protein>
<accession>A0ABM9FUJ1</accession>
<evidence type="ECO:0000313" key="2">
    <source>
        <dbReference type="EMBL" id="CAH8241958.1"/>
    </source>
</evidence>
<reference evidence="2" key="1">
    <citation type="submission" date="2022-06" db="EMBL/GenBank/DDBJ databases">
        <authorList>
            <person name="Goudenege D."/>
            <person name="Le Roux F."/>
        </authorList>
    </citation>
    <scope>NUCLEOTIDE SEQUENCE</scope>
    <source>
        <strain evidence="2">12-063</strain>
    </source>
</reference>
<dbReference type="InterPro" id="IPR045633">
    <property type="entry name" value="DUF6414"/>
</dbReference>
<proteinExistence type="predicted"/>
<sequence length="295" mass="32545">MRNGGYVEKLIVPVYLNQKLVFDLLAMLQDGISTVKAINTTSGDSSSQNEKLSVGFGLSEAFSTLLKIDLSGSQDKSKSDTNSLETNEEKVHTPSSLFFKLRNLLIEKEYLSQLTETCDVKAGDFIEFEGSLSRNPIVETVDSMAQMMEMAEMFDQKPKPPKGKGGQTNEYKLMRQQMQQFSDSLKAGNTMDLTIENLESGHNALITVETAFLNDPQMSDLVDGNFRVLGKVIKSVGEDDKISLLRKTAMSKMPSTVLMQAFDKMSGLGTDGGFNIPEIKWDLEGPAFQIIPVAI</sequence>
<dbReference type="Pfam" id="PF19952">
    <property type="entry name" value="DUF6414"/>
    <property type="match status" value="1"/>
</dbReference>
<keyword evidence="3" id="KW-1185">Reference proteome</keyword>
<evidence type="ECO:0000313" key="1">
    <source>
        <dbReference type="EMBL" id="CAH8203990.1"/>
    </source>
</evidence>
<dbReference type="EMBL" id="CALYLK010000008">
    <property type="protein sequence ID" value="CAH8203990.1"/>
    <property type="molecule type" value="Genomic_DNA"/>
</dbReference>
<dbReference type="EMBL" id="CALYLK010000140">
    <property type="protein sequence ID" value="CAH8241958.1"/>
    <property type="molecule type" value="Genomic_DNA"/>
</dbReference>